<proteinExistence type="predicted"/>
<name>X1ETZ6_9ZZZZ</name>
<feature type="non-terminal residue" evidence="2">
    <location>
        <position position="155"/>
    </location>
</feature>
<dbReference type="EMBL" id="BARU01005414">
    <property type="protein sequence ID" value="GAH36027.1"/>
    <property type="molecule type" value="Genomic_DNA"/>
</dbReference>
<feature type="region of interest" description="Disordered" evidence="1">
    <location>
        <begin position="131"/>
        <end position="155"/>
    </location>
</feature>
<accession>X1ETZ6</accession>
<sequence length="155" mass="18066">MTDKDNTLKKDAPKKEITPKEKVEKTVDIRKKLTEKEAQEIVDRENKPEASQESKEEKKEEPKEEKTEEKVEIPERYKGKTAEELVGLLDEKEKFIQSRSDEIGELREEAKETIKLKEKVDRIEEETLKMAQAPGKLPQRPVAPVINDSEYYEDP</sequence>
<protein>
    <submittedName>
        <fullName evidence="2">Uncharacterized protein</fullName>
    </submittedName>
</protein>
<gene>
    <name evidence="2" type="ORF">S03H2_10537</name>
</gene>
<comment type="caution">
    <text evidence="2">The sequence shown here is derived from an EMBL/GenBank/DDBJ whole genome shotgun (WGS) entry which is preliminary data.</text>
</comment>
<evidence type="ECO:0000256" key="1">
    <source>
        <dbReference type="SAM" id="MobiDB-lite"/>
    </source>
</evidence>
<feature type="region of interest" description="Disordered" evidence="1">
    <location>
        <begin position="1"/>
        <end position="75"/>
    </location>
</feature>
<reference evidence="2" key="1">
    <citation type="journal article" date="2014" name="Front. Microbiol.">
        <title>High frequency of phylogenetically diverse reductive dehalogenase-homologous genes in deep subseafloor sedimentary metagenomes.</title>
        <authorList>
            <person name="Kawai M."/>
            <person name="Futagami T."/>
            <person name="Toyoda A."/>
            <person name="Takaki Y."/>
            <person name="Nishi S."/>
            <person name="Hori S."/>
            <person name="Arai W."/>
            <person name="Tsubouchi T."/>
            <person name="Morono Y."/>
            <person name="Uchiyama I."/>
            <person name="Ito T."/>
            <person name="Fujiyama A."/>
            <person name="Inagaki F."/>
            <person name="Takami H."/>
        </authorList>
    </citation>
    <scope>NUCLEOTIDE SEQUENCE</scope>
    <source>
        <strain evidence="2">Expedition CK06-06</strain>
    </source>
</reference>
<evidence type="ECO:0000313" key="2">
    <source>
        <dbReference type="EMBL" id="GAH36027.1"/>
    </source>
</evidence>
<dbReference type="AlphaFoldDB" id="X1ETZ6"/>
<organism evidence="2">
    <name type="scientific">marine sediment metagenome</name>
    <dbReference type="NCBI Taxonomy" id="412755"/>
    <lineage>
        <taxon>unclassified sequences</taxon>
        <taxon>metagenomes</taxon>
        <taxon>ecological metagenomes</taxon>
    </lineage>
</organism>